<dbReference type="AlphaFoldDB" id="A0A7N9D9F3"/>
<reference evidence="2" key="3">
    <citation type="submission" date="2025-09" db="UniProtKB">
        <authorList>
            <consortium name="Ensembl"/>
        </authorList>
    </citation>
    <scope>IDENTIFICATION</scope>
</reference>
<keyword evidence="3" id="KW-1185">Reference proteome</keyword>
<dbReference type="PRINTS" id="PR02045">
    <property type="entry name" value="F138DOMAIN"/>
</dbReference>
<evidence type="ECO:0000313" key="3">
    <source>
        <dbReference type="Proteomes" id="UP000233100"/>
    </source>
</evidence>
<reference evidence="2" key="2">
    <citation type="submission" date="2025-08" db="UniProtKB">
        <authorList>
            <consortium name="Ensembl"/>
        </authorList>
    </citation>
    <scope>IDENTIFICATION</scope>
</reference>
<dbReference type="Proteomes" id="UP000233100">
    <property type="component" value="Chromosome 14"/>
</dbReference>
<dbReference type="GeneTree" id="ENSGT01150000286943"/>
<evidence type="ECO:0000313" key="2">
    <source>
        <dbReference type="Ensembl" id="ENSMFAP00000059322.1"/>
    </source>
</evidence>
<sequence length="113" mass="12223">FFFFFFFFLRWSLALLLRLECIGAISAHYNLCLLSSSDSPASASRVAGITGAHHYAWLIFVVLVETGFHHVGQAGLEPLTSGDPPTSASQSVGITGVSHLAQPQILYLQDVGK</sequence>
<feature type="signal peptide" evidence="1">
    <location>
        <begin position="1"/>
        <end position="27"/>
    </location>
</feature>
<keyword evidence="1" id="KW-0732">Signal</keyword>
<dbReference type="PANTHER" id="PTHR12138:SF152">
    <property type="entry name" value="C2H2-TYPE DOMAIN-CONTAINING PROTEIN"/>
    <property type="match status" value="1"/>
</dbReference>
<evidence type="ECO:0008006" key="4">
    <source>
        <dbReference type="Google" id="ProtNLM"/>
    </source>
</evidence>
<accession>A0A7N9D9F3</accession>
<protein>
    <recommendedName>
        <fullName evidence="4">Secreted protein</fullName>
    </recommendedName>
</protein>
<feature type="chain" id="PRO_5030739196" description="Secreted protein" evidence="1">
    <location>
        <begin position="28"/>
        <end position="113"/>
    </location>
</feature>
<dbReference type="PANTHER" id="PTHR12138">
    <property type="entry name" value="PRIMATE-EXPANDED PROTEIN FAMILY"/>
    <property type="match status" value="1"/>
</dbReference>
<evidence type="ECO:0000256" key="1">
    <source>
        <dbReference type="SAM" id="SignalP"/>
    </source>
</evidence>
<proteinExistence type="predicted"/>
<name>A0A7N9D9F3_MACFA</name>
<dbReference type="Ensembl" id="ENSMFAT00000085604.1">
    <property type="protein sequence ID" value="ENSMFAP00000059322.1"/>
    <property type="gene ID" value="ENSMFAG00000050426.1"/>
</dbReference>
<organism evidence="2 3">
    <name type="scientific">Macaca fascicularis</name>
    <name type="common">Crab-eating macaque</name>
    <name type="synonym">Cynomolgus monkey</name>
    <dbReference type="NCBI Taxonomy" id="9541"/>
    <lineage>
        <taxon>Eukaryota</taxon>
        <taxon>Metazoa</taxon>
        <taxon>Chordata</taxon>
        <taxon>Craniata</taxon>
        <taxon>Vertebrata</taxon>
        <taxon>Euteleostomi</taxon>
        <taxon>Mammalia</taxon>
        <taxon>Eutheria</taxon>
        <taxon>Euarchontoglires</taxon>
        <taxon>Primates</taxon>
        <taxon>Haplorrhini</taxon>
        <taxon>Catarrhini</taxon>
        <taxon>Cercopithecidae</taxon>
        <taxon>Cercopithecinae</taxon>
        <taxon>Macaca</taxon>
    </lineage>
</organism>
<reference evidence="2 3" key="1">
    <citation type="submission" date="2013-03" db="EMBL/GenBank/DDBJ databases">
        <authorList>
            <person name="Warren W."/>
            <person name="Wilson R.K."/>
        </authorList>
    </citation>
    <scope>NUCLEOTIDE SEQUENCE</scope>
</reference>